<keyword evidence="3" id="KW-1185">Reference proteome</keyword>
<sequence>MKILIINEFRKLKREWFLLMLLLLTLIPVLTGSLGLFLNGSGKPLDDLFFFINNQFSMFFPMVVFILIGSLFYMEYKNQTYINWITYGYSKTKLYFSKVIVGMIIAFAFAGLMYLFLVAFFPILMGMEKITTSSTSFIDISKGFFLEVLLLVPITIVAGAIVINLSRNIVVTSVLGVIYGFVSVFFIGASQGYFIPGAFAYRLCMYFVDNTSYYDNPTMATITGLTSYLIIFTILFLIGLLLFTRKRKIEN</sequence>
<feature type="transmembrane region" description="Helical" evidence="1">
    <location>
        <begin position="58"/>
        <end position="74"/>
    </location>
</feature>
<feature type="transmembrane region" description="Helical" evidence="1">
    <location>
        <begin position="177"/>
        <end position="199"/>
    </location>
</feature>
<evidence type="ECO:0000313" key="2">
    <source>
        <dbReference type="EMBL" id="OAB71947.1"/>
    </source>
</evidence>
<proteinExistence type="predicted"/>
<feature type="transmembrane region" description="Helical" evidence="1">
    <location>
        <begin position="144"/>
        <end position="165"/>
    </location>
</feature>
<keyword evidence="1" id="KW-0472">Membrane</keyword>
<keyword evidence="1" id="KW-1133">Transmembrane helix</keyword>
<comment type="caution">
    <text evidence="2">The sequence shown here is derived from an EMBL/GenBank/DDBJ whole genome shotgun (WGS) entry which is preliminary data.</text>
</comment>
<keyword evidence="1" id="KW-0812">Transmembrane</keyword>
<dbReference type="AlphaFoldDB" id="A0A162RHW7"/>
<dbReference type="RefSeq" id="WP_068660678.1">
    <property type="nucleotide sequence ID" value="NZ_CP017770.1"/>
</dbReference>
<dbReference type="Proteomes" id="UP000077134">
    <property type="component" value="Unassembled WGS sequence"/>
</dbReference>
<gene>
    <name evidence="2" type="ORF">PNBC_18330</name>
</gene>
<name>A0A162RHW7_9BACL</name>
<dbReference type="STRING" id="1763538.LPB68_12560"/>
<dbReference type="Pfam" id="PF12730">
    <property type="entry name" value="ABC2_membrane_4"/>
    <property type="match status" value="1"/>
</dbReference>
<evidence type="ECO:0000313" key="3">
    <source>
        <dbReference type="Proteomes" id="UP000077134"/>
    </source>
</evidence>
<feature type="transmembrane region" description="Helical" evidence="1">
    <location>
        <begin position="95"/>
        <end position="124"/>
    </location>
</feature>
<reference evidence="2 3" key="1">
    <citation type="submission" date="2016-02" db="EMBL/GenBank/DDBJ databases">
        <title>Paenibacillus sp. LPB0068, isolated from Crassostrea gigas.</title>
        <authorList>
            <person name="Shin S.-K."/>
            <person name="Yi H."/>
        </authorList>
    </citation>
    <scope>NUCLEOTIDE SEQUENCE [LARGE SCALE GENOMIC DNA]</scope>
    <source>
        <strain evidence="2 3">LPB0068</strain>
    </source>
</reference>
<protein>
    <submittedName>
        <fullName evidence="2">Uncharacterized protein</fullName>
    </submittedName>
</protein>
<feature type="transmembrane region" description="Helical" evidence="1">
    <location>
        <begin position="219"/>
        <end position="243"/>
    </location>
</feature>
<dbReference type="EMBL" id="LSFN01000036">
    <property type="protein sequence ID" value="OAB71947.1"/>
    <property type="molecule type" value="Genomic_DNA"/>
</dbReference>
<dbReference type="OrthoDB" id="2032240at2"/>
<evidence type="ECO:0000256" key="1">
    <source>
        <dbReference type="SAM" id="Phobius"/>
    </source>
</evidence>
<accession>A0A162RHW7</accession>
<feature type="transmembrane region" description="Helical" evidence="1">
    <location>
        <begin position="16"/>
        <end position="38"/>
    </location>
</feature>
<organism evidence="2 3">
    <name type="scientific">Paenibacillus crassostreae</name>
    <dbReference type="NCBI Taxonomy" id="1763538"/>
    <lineage>
        <taxon>Bacteria</taxon>
        <taxon>Bacillati</taxon>
        <taxon>Bacillota</taxon>
        <taxon>Bacilli</taxon>
        <taxon>Bacillales</taxon>
        <taxon>Paenibacillaceae</taxon>
        <taxon>Paenibacillus</taxon>
    </lineage>
</organism>
<dbReference type="KEGG" id="pcx:LPB68_12560"/>